<evidence type="ECO:0000256" key="1">
    <source>
        <dbReference type="ARBA" id="ARBA00004477"/>
    </source>
</evidence>
<comment type="subcellular location">
    <subcellularLocation>
        <location evidence="1">Endoplasmic reticulum membrane</location>
        <topology evidence="1">Multi-pass membrane protein</topology>
    </subcellularLocation>
    <subcellularLocation>
        <location evidence="2">Lipid droplet</location>
    </subcellularLocation>
</comment>
<name>C1C4C4_AQUCT</name>
<keyword evidence="7 10" id="KW-1133">Transmembrane helix</keyword>
<feature type="region of interest" description="Disordered" evidence="9">
    <location>
        <begin position="139"/>
        <end position="166"/>
    </location>
</feature>
<keyword evidence="4" id="KW-0551">Lipid droplet</keyword>
<keyword evidence="8 10" id="KW-0472">Membrane</keyword>
<accession>C1C4C4</accession>
<comment type="similarity">
    <text evidence="3">Belongs to the LDAF1 family.</text>
</comment>
<dbReference type="PANTHER" id="PTHR14275:SF0">
    <property type="entry name" value="LIPID DROPLET ASSEMBLY FACTOR 1"/>
    <property type="match status" value="1"/>
</dbReference>
<feature type="transmembrane region" description="Helical" evidence="10">
    <location>
        <begin position="77"/>
        <end position="99"/>
    </location>
</feature>
<evidence type="ECO:0000256" key="5">
    <source>
        <dbReference type="ARBA" id="ARBA00022692"/>
    </source>
</evidence>
<dbReference type="PANTHER" id="PTHR14275">
    <property type="entry name" value="PROMETHIN"/>
    <property type="match status" value="1"/>
</dbReference>
<evidence type="ECO:0000256" key="4">
    <source>
        <dbReference type="ARBA" id="ARBA00022677"/>
    </source>
</evidence>
<proteinExistence type="evidence at transcript level"/>
<dbReference type="Pfam" id="PF16015">
    <property type="entry name" value="Promethin"/>
    <property type="match status" value="1"/>
</dbReference>
<evidence type="ECO:0000256" key="7">
    <source>
        <dbReference type="ARBA" id="ARBA00022989"/>
    </source>
</evidence>
<protein>
    <submittedName>
        <fullName evidence="11">Promethin-A</fullName>
    </submittedName>
</protein>
<dbReference type="GO" id="GO:0005789">
    <property type="term" value="C:endoplasmic reticulum membrane"/>
    <property type="evidence" value="ECO:0007669"/>
    <property type="project" value="UniProtKB-SubCell"/>
</dbReference>
<dbReference type="AlphaFoldDB" id="C1C4C4"/>
<keyword evidence="6" id="KW-0256">Endoplasmic reticulum</keyword>
<evidence type="ECO:0000256" key="9">
    <source>
        <dbReference type="SAM" id="MobiDB-lite"/>
    </source>
</evidence>
<reference evidence="11" key="1">
    <citation type="submission" date="2009-04" db="EMBL/GenBank/DDBJ databases">
        <title>Rana catesbeiana ESTs and full-length cDNAs.</title>
        <authorList>
            <person name="Helbing C.C."/>
            <person name="Veldhoen N."/>
            <person name="Leong J."/>
            <person name="Koop B.F."/>
        </authorList>
    </citation>
    <scope>NUCLEOTIDE SEQUENCE</scope>
    <source>
        <tissue evidence="11">Mixed tissue</tissue>
    </source>
</reference>
<keyword evidence="5 10" id="KW-0812">Transmembrane</keyword>
<evidence type="ECO:0000256" key="10">
    <source>
        <dbReference type="SAM" id="Phobius"/>
    </source>
</evidence>
<gene>
    <name evidence="11" type="primary">T159A</name>
</gene>
<dbReference type="InterPro" id="IPR029709">
    <property type="entry name" value="LDAF1"/>
</dbReference>
<dbReference type="GO" id="GO:0005811">
    <property type="term" value="C:lipid droplet"/>
    <property type="evidence" value="ECO:0007669"/>
    <property type="project" value="UniProtKB-SubCell"/>
</dbReference>
<evidence type="ECO:0000313" key="11">
    <source>
        <dbReference type="EMBL" id="ACO51834.1"/>
    </source>
</evidence>
<sequence>MTSSEGFYAEKMQELQKQLNSVKKAINTNTKVIAFMNSPFGQYLEERPFISLSLLVFVALSAVPFGLFLIMIVGTAVIACLGVIIIEGIVIAVGGVTLLCVLCGLVILSFGVSGVLSISYFAISSILNYMHKARLSRNDSHQSQPCSKLAEEHPPVNASKDITHDK</sequence>
<dbReference type="EMBL" id="BT081703">
    <property type="protein sequence ID" value="ACO51834.1"/>
    <property type="molecule type" value="mRNA"/>
</dbReference>
<evidence type="ECO:0000256" key="2">
    <source>
        <dbReference type="ARBA" id="ARBA00004502"/>
    </source>
</evidence>
<evidence type="ECO:0000256" key="6">
    <source>
        <dbReference type="ARBA" id="ARBA00022824"/>
    </source>
</evidence>
<evidence type="ECO:0000256" key="8">
    <source>
        <dbReference type="ARBA" id="ARBA00023136"/>
    </source>
</evidence>
<feature type="transmembrane region" description="Helical" evidence="10">
    <location>
        <begin position="105"/>
        <end position="127"/>
    </location>
</feature>
<organism evidence="11">
    <name type="scientific">Aquarana catesbeiana</name>
    <name type="common">American bullfrog</name>
    <name type="synonym">Rana catesbeiana</name>
    <dbReference type="NCBI Taxonomy" id="8400"/>
    <lineage>
        <taxon>Eukaryota</taxon>
        <taxon>Metazoa</taxon>
        <taxon>Chordata</taxon>
        <taxon>Craniata</taxon>
        <taxon>Vertebrata</taxon>
        <taxon>Euteleostomi</taxon>
        <taxon>Amphibia</taxon>
        <taxon>Batrachia</taxon>
        <taxon>Anura</taxon>
        <taxon>Neobatrachia</taxon>
        <taxon>Ranoidea</taxon>
        <taxon>Ranidae</taxon>
        <taxon>Aquarana</taxon>
    </lineage>
</organism>
<feature type="transmembrane region" description="Helical" evidence="10">
    <location>
        <begin position="49"/>
        <end position="70"/>
    </location>
</feature>
<evidence type="ECO:0000256" key="3">
    <source>
        <dbReference type="ARBA" id="ARBA00007618"/>
    </source>
</evidence>